<evidence type="ECO:0000256" key="6">
    <source>
        <dbReference type="ARBA" id="ARBA00023002"/>
    </source>
</evidence>
<dbReference type="NCBIfam" id="TIGR01988">
    <property type="entry name" value="Ubi-OHases"/>
    <property type="match status" value="1"/>
</dbReference>
<name>B8KU47_9GAMM</name>
<dbReference type="GO" id="GO:0071949">
    <property type="term" value="F:FAD binding"/>
    <property type="evidence" value="ECO:0007669"/>
    <property type="project" value="InterPro"/>
</dbReference>
<evidence type="ECO:0000256" key="5">
    <source>
        <dbReference type="ARBA" id="ARBA00022827"/>
    </source>
</evidence>
<evidence type="ECO:0000259" key="9">
    <source>
        <dbReference type="Pfam" id="PF01494"/>
    </source>
</evidence>
<keyword evidence="5" id="KW-0274">FAD</keyword>
<evidence type="ECO:0000256" key="7">
    <source>
        <dbReference type="ARBA" id="ARBA00023033"/>
    </source>
</evidence>
<dbReference type="RefSeq" id="WP_009019383.1">
    <property type="nucleotide sequence ID" value="NZ_DS999411.1"/>
</dbReference>
<evidence type="ECO:0000313" key="11">
    <source>
        <dbReference type="Proteomes" id="UP000004699"/>
    </source>
</evidence>
<gene>
    <name evidence="10" type="ORF">NOR51B_573</name>
</gene>
<dbReference type="PANTHER" id="PTHR43876">
    <property type="entry name" value="UBIQUINONE BIOSYNTHESIS MONOOXYGENASE COQ6, MITOCHONDRIAL"/>
    <property type="match status" value="1"/>
</dbReference>
<organism evidence="10 11">
    <name type="scientific">Luminiphilus syltensis NOR5-1B</name>
    <dbReference type="NCBI Taxonomy" id="565045"/>
    <lineage>
        <taxon>Bacteria</taxon>
        <taxon>Pseudomonadati</taxon>
        <taxon>Pseudomonadota</taxon>
        <taxon>Gammaproteobacteria</taxon>
        <taxon>Cellvibrionales</taxon>
        <taxon>Halieaceae</taxon>
        <taxon>Luminiphilus</taxon>
    </lineage>
</organism>
<dbReference type="PANTHER" id="PTHR43876:SF7">
    <property type="entry name" value="UBIQUINONE BIOSYNTHESIS MONOOXYGENASE COQ6, MITOCHONDRIAL"/>
    <property type="match status" value="1"/>
</dbReference>
<evidence type="ECO:0000256" key="4">
    <source>
        <dbReference type="ARBA" id="ARBA00022630"/>
    </source>
</evidence>
<dbReference type="GO" id="GO:0004497">
    <property type="term" value="F:monooxygenase activity"/>
    <property type="evidence" value="ECO:0007669"/>
    <property type="project" value="UniProtKB-KW"/>
</dbReference>
<comment type="cofactor">
    <cofactor evidence="1">
        <name>FAD</name>
        <dbReference type="ChEBI" id="CHEBI:57692"/>
    </cofactor>
</comment>
<comment type="subunit">
    <text evidence="8">Component of the Ubi complex metabolon, which regroups five ubiquinone biosynthesis proteins (UbiE, UbiF, UbiG, UbiH and UbiI) and two accessory factors (UbiK and the lipid-binding protein UbiJ).</text>
</comment>
<dbReference type="FunFam" id="3.50.50.60:FF:000021">
    <property type="entry name" value="Ubiquinone biosynthesis monooxygenase COQ6"/>
    <property type="match status" value="1"/>
</dbReference>
<dbReference type="eggNOG" id="COG0654">
    <property type="taxonomic scope" value="Bacteria"/>
</dbReference>
<dbReference type="InterPro" id="IPR010971">
    <property type="entry name" value="UbiH/COQ6"/>
</dbReference>
<keyword evidence="6" id="KW-0560">Oxidoreductase</keyword>
<accession>B8KU47</accession>
<dbReference type="Pfam" id="PF01494">
    <property type="entry name" value="FAD_binding_3"/>
    <property type="match status" value="1"/>
</dbReference>
<dbReference type="GO" id="GO:0110142">
    <property type="term" value="C:ubiquinone biosynthesis complex"/>
    <property type="evidence" value="ECO:0007669"/>
    <property type="project" value="UniProtKB-ARBA"/>
</dbReference>
<dbReference type="InterPro" id="IPR051205">
    <property type="entry name" value="UbiH/COQ6_monooxygenase"/>
</dbReference>
<dbReference type="AlphaFoldDB" id="B8KU47"/>
<evidence type="ECO:0000256" key="2">
    <source>
        <dbReference type="ARBA" id="ARBA00004749"/>
    </source>
</evidence>
<dbReference type="InterPro" id="IPR036188">
    <property type="entry name" value="FAD/NAD-bd_sf"/>
</dbReference>
<dbReference type="PRINTS" id="PR00420">
    <property type="entry name" value="RNGMNOXGNASE"/>
</dbReference>
<dbReference type="Proteomes" id="UP000004699">
    <property type="component" value="Unassembled WGS sequence"/>
</dbReference>
<dbReference type="InterPro" id="IPR018168">
    <property type="entry name" value="Ubi_Hdrlase_CS"/>
</dbReference>
<dbReference type="InterPro" id="IPR002938">
    <property type="entry name" value="FAD-bd"/>
</dbReference>
<reference evidence="11" key="1">
    <citation type="journal article" date="2013" name="BMC Microbiol.">
        <title>Taxonomy and evolution of bacteriochlorophyll a-containing members of the OM60/NOR5 clade of marine gammaproteobacteria: description of Luminiphilus syltensis gen. nov., sp. nov., reclassification of Haliea rubra as Pseudohaliea rubra gen. nov., comb. nov., and emendation of Chromatocurvus halotolerans.</title>
        <authorList>
            <person name="Spring S."/>
            <person name="Riedel T."/>
            <person name="Sproer C."/>
            <person name="Yan S."/>
            <person name="Harder J."/>
            <person name="Fuchs B.M."/>
        </authorList>
    </citation>
    <scope>NUCLEOTIDE SEQUENCE [LARGE SCALE GENOMIC DNA]</scope>
    <source>
        <strain evidence="11">NOR51-B</strain>
    </source>
</reference>
<dbReference type="STRING" id="565045.NOR51B_573"/>
<dbReference type="GO" id="GO:0006744">
    <property type="term" value="P:ubiquinone biosynthetic process"/>
    <property type="evidence" value="ECO:0007669"/>
    <property type="project" value="UniProtKB-UniPathway"/>
</dbReference>
<dbReference type="Gene3D" id="3.50.50.60">
    <property type="entry name" value="FAD/NAD(P)-binding domain"/>
    <property type="match status" value="2"/>
</dbReference>
<dbReference type="GO" id="GO:0016705">
    <property type="term" value="F:oxidoreductase activity, acting on paired donors, with incorporation or reduction of molecular oxygen"/>
    <property type="evidence" value="ECO:0007669"/>
    <property type="project" value="InterPro"/>
</dbReference>
<feature type="domain" description="FAD-binding" evidence="9">
    <location>
        <begin position="7"/>
        <end position="349"/>
    </location>
</feature>
<keyword evidence="11" id="KW-1185">Reference proteome</keyword>
<dbReference type="HOGENOM" id="CLU_009665_8_3_6"/>
<dbReference type="UniPathway" id="UPA00232"/>
<evidence type="ECO:0000256" key="3">
    <source>
        <dbReference type="ARBA" id="ARBA00005349"/>
    </source>
</evidence>
<evidence type="ECO:0000256" key="8">
    <source>
        <dbReference type="ARBA" id="ARBA00065734"/>
    </source>
</evidence>
<proteinExistence type="inferred from homology"/>
<dbReference type="EMBL" id="DS999411">
    <property type="protein sequence ID" value="EED34635.1"/>
    <property type="molecule type" value="Genomic_DNA"/>
</dbReference>
<keyword evidence="7" id="KW-0503">Monooxygenase</keyword>
<dbReference type="OrthoDB" id="9769565at2"/>
<dbReference type="PROSITE" id="PS01304">
    <property type="entry name" value="UBIH"/>
    <property type="match status" value="1"/>
</dbReference>
<sequence length="400" mass="42855">MSRDGPVDVLIVGGGIAGLALAASLSGSGLSVTLLEGGEQPGSVPRGEALSEWDSRVSALTPVSVAMLEALGAWRHIPQSRTGPYQFMSVWDGQGTGSIRFSAAEQGAEWLGHIVENRETIAALLAQVTASSRCDVRWATRVSALNRTEEGLPSVSTDSGDRYSARLLVGADGARSPIRTLASMRVREWSYQQRAIVATVALENDHAGTCYQAFLPTGPLALLPLADRKKCSIVWSIDDSRWESLMALDEAEFCAALNAAIANRGPVVSGVGRRAAFPLRQCHAVDYVDDRVVLVADAAHSIHPLAGQGINLGLSDVRVLAQELAEAAINGLDWGDQTVLRRYQRQRKTENLAMMAAMEGFKRGFGSDVPLLRVLRNAGLSWVDGALPLKQWLAKQALGH</sequence>
<comment type="similarity">
    <text evidence="3">Belongs to the UbiH/COQ6 family.</text>
</comment>
<keyword evidence="4" id="KW-0285">Flavoprotein</keyword>
<evidence type="ECO:0000313" key="10">
    <source>
        <dbReference type="EMBL" id="EED34635.1"/>
    </source>
</evidence>
<dbReference type="SUPFAM" id="SSF51905">
    <property type="entry name" value="FAD/NAD(P)-binding domain"/>
    <property type="match status" value="1"/>
</dbReference>
<evidence type="ECO:0000256" key="1">
    <source>
        <dbReference type="ARBA" id="ARBA00001974"/>
    </source>
</evidence>
<comment type="pathway">
    <text evidence="2">Cofactor biosynthesis; ubiquinone biosynthesis.</text>
</comment>
<protein>
    <submittedName>
        <fullName evidence="10">Protein VisC</fullName>
    </submittedName>
</protein>